<dbReference type="EMBL" id="AP024987">
    <property type="protein sequence ID" value="BDA39579.1"/>
    <property type="molecule type" value="Genomic_DNA"/>
</dbReference>
<feature type="transmembrane region" description="Helical" evidence="7">
    <location>
        <begin position="91"/>
        <end position="111"/>
    </location>
</feature>
<comment type="function">
    <text evidence="7">Catalyzes the initial step of the lipid cycle reactions in the biosynthesis of the cell wall peptidoglycan: transfers peptidoglycan precursor phospho-MurNAc-pentapeptide from UDP-MurNAc-pentapeptide onto the lipid carrier undecaprenyl phosphate, yielding undecaprenyl-pyrophosphoryl-MurNAc-pentapeptide, known as lipid I.</text>
</comment>
<evidence type="ECO:0000256" key="2">
    <source>
        <dbReference type="ARBA" id="ARBA00005583"/>
    </source>
</evidence>
<keyword evidence="7" id="KW-1003">Cell membrane</keyword>
<proteinExistence type="inferred from homology"/>
<keyword evidence="7" id="KW-0573">Peptidoglycan synthesis</keyword>
<comment type="catalytic activity">
    <reaction evidence="7">
        <text>UDP-N-acetyl-alpha-D-muramoyl-L-alanyl-gamma-D-glutamyl-meso-2,6-diaminopimeloyl-D-alanyl-D-alanine + di-trans,octa-cis-undecaprenyl phosphate = di-trans,octa-cis-undecaprenyl diphospho-N-acetyl-alpha-D-muramoyl-L-alanyl-D-glutamyl-meso-2,6-diaminopimeloyl-D-alanyl-D-alanine + UMP</text>
        <dbReference type="Rhea" id="RHEA:28386"/>
        <dbReference type="ChEBI" id="CHEBI:57865"/>
        <dbReference type="ChEBI" id="CHEBI:60392"/>
        <dbReference type="ChEBI" id="CHEBI:61386"/>
        <dbReference type="ChEBI" id="CHEBI:61387"/>
        <dbReference type="EC" id="2.7.8.13"/>
    </reaction>
</comment>
<reference evidence="9 10" key="1">
    <citation type="submission" date="2021-08" db="EMBL/GenBank/DDBJ databases">
        <title>Endosymbiont genome of Braarudosphaera bigelowii.</title>
        <authorList>
            <person name="Suzuki S."/>
            <person name="Ishida K."/>
        </authorList>
    </citation>
    <scope>NUCLEOTIDE SEQUENCE [LARGE SCALE GENOMIC DNA]</scope>
    <source>
        <strain evidence="9">CPSB-1</strain>
    </source>
</reference>
<dbReference type="Proteomes" id="UP001319803">
    <property type="component" value="Chromosome"/>
</dbReference>
<dbReference type="Pfam" id="PF00953">
    <property type="entry name" value="Glycos_transf_4"/>
    <property type="match status" value="1"/>
</dbReference>
<keyword evidence="4 7" id="KW-0812">Transmembrane</keyword>
<comment type="pathway">
    <text evidence="7">Cell wall biogenesis; peptidoglycan biosynthesis.</text>
</comment>
<evidence type="ECO:0000256" key="4">
    <source>
        <dbReference type="ARBA" id="ARBA00022692"/>
    </source>
</evidence>
<evidence type="ECO:0000256" key="7">
    <source>
        <dbReference type="HAMAP-Rule" id="MF_00038"/>
    </source>
</evidence>
<comment type="subcellular location">
    <subcellularLocation>
        <location evidence="7">Cell membrane</location>
        <topology evidence="7">Multi-pass membrane protein</topology>
    </subcellularLocation>
    <subcellularLocation>
        <location evidence="1">Membrane</location>
        <topology evidence="1">Multi-pass membrane protein</topology>
    </subcellularLocation>
</comment>
<organism evidence="9 10">
    <name type="scientific">cyanobacterium endosymbiont of Braarudosphaera bigelowii</name>
    <dbReference type="NCBI Taxonomy" id="1285375"/>
    <lineage>
        <taxon>Bacteria</taxon>
        <taxon>Bacillati</taxon>
        <taxon>Cyanobacteriota</taxon>
        <taxon>Cyanophyceae</taxon>
        <taxon>Oscillatoriophycideae</taxon>
        <taxon>Chroococcales</taxon>
        <taxon>Aphanothecaceae</taxon>
        <taxon>Candidatus Atelocyanobacterium</taxon>
        <taxon>Candidatus Atelocyanobacterium thalassae</taxon>
    </lineage>
</organism>
<dbReference type="InterPro" id="IPR018480">
    <property type="entry name" value="PNAcMuramoyl-5peptid_Trfase_CS"/>
</dbReference>
<evidence type="ECO:0000256" key="6">
    <source>
        <dbReference type="ARBA" id="ARBA00023136"/>
    </source>
</evidence>
<keyword evidence="7" id="KW-0133">Cell shape</keyword>
<feature type="transmembrane region" description="Helical" evidence="7">
    <location>
        <begin position="44"/>
        <end position="70"/>
    </location>
</feature>
<evidence type="ECO:0000313" key="9">
    <source>
        <dbReference type="EMBL" id="BDA39579.1"/>
    </source>
</evidence>
<evidence type="ECO:0000256" key="5">
    <source>
        <dbReference type="ARBA" id="ARBA00022989"/>
    </source>
</evidence>
<keyword evidence="7" id="KW-0479">Metal-binding</keyword>
<feature type="transmembrane region" description="Helical" evidence="7">
    <location>
        <begin position="180"/>
        <end position="203"/>
    </location>
</feature>
<evidence type="ECO:0000313" key="10">
    <source>
        <dbReference type="Proteomes" id="UP001319803"/>
    </source>
</evidence>
<feature type="transmembrane region" description="Helical" evidence="7">
    <location>
        <begin position="351"/>
        <end position="368"/>
    </location>
</feature>
<dbReference type="InterPro" id="IPR003524">
    <property type="entry name" value="PNAcMuramoyl-5peptid_Trfase"/>
</dbReference>
<gene>
    <name evidence="7" type="primary">mraY</name>
    <name evidence="9" type="ORF">CPARK_000041800</name>
</gene>
<name>A0ABN6JZB6_9CHRO</name>
<feature type="transmembrane region" description="Helical" evidence="7">
    <location>
        <begin position="20"/>
        <end position="38"/>
    </location>
</feature>
<comment type="cofactor">
    <cofactor evidence="7">
        <name>Mg(2+)</name>
        <dbReference type="ChEBI" id="CHEBI:18420"/>
    </cofactor>
</comment>
<evidence type="ECO:0000256" key="8">
    <source>
        <dbReference type="NCBIfam" id="TIGR00445"/>
    </source>
</evidence>
<accession>A0ABN6JZB6</accession>
<keyword evidence="7" id="KW-0460">Magnesium</keyword>
<keyword evidence="6 7" id="KW-0472">Membrane</keyword>
<keyword evidence="7" id="KW-0131">Cell cycle</keyword>
<dbReference type="EC" id="2.7.8.13" evidence="7 8"/>
<keyword evidence="5 7" id="KW-1133">Transmembrane helix</keyword>
<keyword evidence="7" id="KW-0132">Cell division</keyword>
<keyword evidence="3 7" id="KW-0808">Transferase</keyword>
<evidence type="ECO:0000256" key="3">
    <source>
        <dbReference type="ARBA" id="ARBA00022679"/>
    </source>
</evidence>
<dbReference type="PANTHER" id="PTHR22926:SF5">
    <property type="entry name" value="PHOSPHO-N-ACETYLMURAMOYL-PENTAPEPTIDE-TRANSFERASE HOMOLOG"/>
    <property type="match status" value="1"/>
</dbReference>
<dbReference type="CDD" id="cd06852">
    <property type="entry name" value="GT_MraY"/>
    <property type="match status" value="1"/>
</dbReference>
<dbReference type="InterPro" id="IPR000715">
    <property type="entry name" value="Glycosyl_transferase_4"/>
</dbReference>
<feature type="transmembrane region" description="Helical" evidence="7">
    <location>
        <begin position="265"/>
        <end position="286"/>
    </location>
</feature>
<dbReference type="PROSITE" id="PS01348">
    <property type="entry name" value="MRAY_2"/>
    <property type="match status" value="1"/>
</dbReference>
<keyword evidence="7" id="KW-0961">Cell wall biogenesis/degradation</keyword>
<dbReference type="HAMAP" id="MF_00038">
    <property type="entry name" value="MraY"/>
    <property type="match status" value="1"/>
</dbReference>
<sequence>MNKVFSFSVFIKKISENNLLILLVLINILLIGGFIELGDQSINFHHILTLPLGISVLISSSLGYISIPLLKKLKIEQVIQEDGIQKHFSKAGTPTMGGIFFIPVAILIALVWSHFSLVSITISLVTLSYMVIGWVDDWCILRKKSNLGLSPRTKLFLQIIVAIIFCVWIKWNRIIVMNEIILPGNIILETEVLFWLLSIFVLVSESNAVNLTDGIDGLAGGTGALTFLGLAIIVATTSSELSIFCASVSGSCLGFILHNNNPAKVFMGDTGSLALGGALAGVGILSGHFWELFILSGIFFIESLSVIAQVTYYKMTKNSEGKGKRFLMMAPLHHHLELVGWSENKIVKISYLINTGLIFLVAILYRYFS</sequence>
<feature type="transmembrane region" description="Helical" evidence="7">
    <location>
        <begin position="215"/>
        <end position="235"/>
    </location>
</feature>
<protein>
    <recommendedName>
        <fullName evidence="7 8">Phospho-N-acetylmuramoyl-pentapeptide-transferase</fullName>
        <ecNumber evidence="7 8">2.7.8.13</ecNumber>
    </recommendedName>
    <alternativeName>
        <fullName evidence="7">UDP-MurNAc-pentapeptide phosphotransferase</fullName>
    </alternativeName>
</protein>
<comment type="similarity">
    <text evidence="2 7">Belongs to the glycosyltransferase 4 family. MraY subfamily.</text>
</comment>
<evidence type="ECO:0000256" key="1">
    <source>
        <dbReference type="ARBA" id="ARBA00004141"/>
    </source>
</evidence>
<dbReference type="Pfam" id="PF10555">
    <property type="entry name" value="MraY_sig1"/>
    <property type="match status" value="1"/>
</dbReference>
<feature type="transmembrane region" description="Helical" evidence="7">
    <location>
        <begin position="155"/>
        <end position="174"/>
    </location>
</feature>
<dbReference type="PROSITE" id="PS01347">
    <property type="entry name" value="MRAY_1"/>
    <property type="match status" value="1"/>
</dbReference>
<feature type="transmembrane region" description="Helical" evidence="7">
    <location>
        <begin position="292"/>
        <end position="313"/>
    </location>
</feature>
<dbReference type="NCBIfam" id="TIGR00445">
    <property type="entry name" value="mraY"/>
    <property type="match status" value="1"/>
</dbReference>
<keyword evidence="10" id="KW-1185">Reference proteome</keyword>
<feature type="transmembrane region" description="Helical" evidence="7">
    <location>
        <begin position="117"/>
        <end position="135"/>
    </location>
</feature>
<dbReference type="PANTHER" id="PTHR22926">
    <property type="entry name" value="PHOSPHO-N-ACETYLMURAMOYL-PENTAPEPTIDE-TRANSFERASE"/>
    <property type="match status" value="1"/>
</dbReference>